<dbReference type="Proteomes" id="UP000466442">
    <property type="component" value="Unassembled WGS sequence"/>
</dbReference>
<evidence type="ECO:0000256" key="1">
    <source>
        <dbReference type="SAM" id="MobiDB-lite"/>
    </source>
</evidence>
<dbReference type="OrthoDB" id="8066753at2759"/>
<protein>
    <submittedName>
        <fullName evidence="2">Uncharacterized protein</fullName>
    </submittedName>
</protein>
<name>A0A8S9XDT4_APOLU</name>
<feature type="region of interest" description="Disordered" evidence="1">
    <location>
        <begin position="55"/>
        <end position="75"/>
    </location>
</feature>
<evidence type="ECO:0000313" key="2">
    <source>
        <dbReference type="EMBL" id="KAF6206684.1"/>
    </source>
</evidence>
<dbReference type="PANTHER" id="PTHR10773:SF19">
    <property type="match status" value="1"/>
</dbReference>
<dbReference type="EMBL" id="WIXP02000008">
    <property type="protein sequence ID" value="KAF6206684.1"/>
    <property type="molecule type" value="Genomic_DNA"/>
</dbReference>
<reference evidence="2" key="1">
    <citation type="journal article" date="2021" name="Mol. Ecol. Resour.">
        <title>Apolygus lucorum genome provides insights into omnivorousness and mesophyll feeding.</title>
        <authorList>
            <person name="Liu Y."/>
            <person name="Liu H."/>
            <person name="Wang H."/>
            <person name="Huang T."/>
            <person name="Liu B."/>
            <person name="Yang B."/>
            <person name="Yin L."/>
            <person name="Li B."/>
            <person name="Zhang Y."/>
            <person name="Zhang S."/>
            <person name="Jiang F."/>
            <person name="Zhang X."/>
            <person name="Ren Y."/>
            <person name="Wang B."/>
            <person name="Wang S."/>
            <person name="Lu Y."/>
            <person name="Wu K."/>
            <person name="Fan W."/>
            <person name="Wang G."/>
        </authorList>
    </citation>
    <scope>NUCLEOTIDE SEQUENCE</scope>
    <source>
        <strain evidence="2">12Hb</strain>
    </source>
</reference>
<dbReference type="PANTHER" id="PTHR10773">
    <property type="entry name" value="DNA-DIRECTED RNA POLYMERASES I, II, AND III SUBUNIT RPABC2"/>
    <property type="match status" value="1"/>
</dbReference>
<sequence length="540" mass="62020">MDVEELIALVNATGNPSSRTVKNRVSNIPIFDTTVPSTSGEPCSYDQTFNESNLTSSQVEPEPSAIEGIGGVSTTLNDSEETRRYFDPFDLFNAPILVQSEPSAIMGTGVPGGSSFTSLENLIIEAPHLVGENAPPLNLTNNRTYLNSPEPGSALRQNSTRIRTRNPIPDPKIWAKEEAKLNRMKGQCYMGFRRKDKKSNKIMLHDSPKEARTTGPVCPLTIAEDPKRKKRTDSKESPEKPAKPKSSSYAYYLKFNDEKVRVCQTTFLNTFGPKYSQVRYWLNSHSKLGKTPSTEAQDNFNSTNIEEAVSHDLIQGPKSGGDIMNQTTLEENMERRKKLLLEFLSEIPKLPSHYCRESTNRQYLQTDITSMNQFYILYKEWCNTKQSQVLSRFTFDRKCKELRLSLFTPKKDQCDICTSYKHHNVAKEKYEKHLRYAPTGIISYKLEFDDEFQELPRRPKNVIDHEIPPLFQTSLQIPKDKWDDLQTLKTFIPRECHQYYDNLPHQEESYKKTIGQQKRKRHQTQNSEVNKLKKPAVKQD</sequence>
<dbReference type="AlphaFoldDB" id="A0A8S9XDT4"/>
<comment type="caution">
    <text evidence="2">The sequence shown here is derived from an EMBL/GenBank/DDBJ whole genome shotgun (WGS) entry which is preliminary data.</text>
</comment>
<feature type="region of interest" description="Disordered" evidence="1">
    <location>
        <begin position="208"/>
        <end position="246"/>
    </location>
</feature>
<feature type="region of interest" description="Disordered" evidence="1">
    <location>
        <begin position="511"/>
        <end position="540"/>
    </location>
</feature>
<keyword evidence="3" id="KW-1185">Reference proteome</keyword>
<proteinExistence type="predicted"/>
<feature type="compositionally biased region" description="Basic and acidic residues" evidence="1">
    <location>
        <begin position="233"/>
        <end position="242"/>
    </location>
</feature>
<accession>A0A8S9XDT4</accession>
<organism evidence="2 3">
    <name type="scientific">Apolygus lucorum</name>
    <name type="common">Small green plant bug</name>
    <name type="synonym">Lygocoris lucorum</name>
    <dbReference type="NCBI Taxonomy" id="248454"/>
    <lineage>
        <taxon>Eukaryota</taxon>
        <taxon>Metazoa</taxon>
        <taxon>Ecdysozoa</taxon>
        <taxon>Arthropoda</taxon>
        <taxon>Hexapoda</taxon>
        <taxon>Insecta</taxon>
        <taxon>Pterygota</taxon>
        <taxon>Neoptera</taxon>
        <taxon>Paraneoptera</taxon>
        <taxon>Hemiptera</taxon>
        <taxon>Heteroptera</taxon>
        <taxon>Panheteroptera</taxon>
        <taxon>Cimicomorpha</taxon>
        <taxon>Miridae</taxon>
        <taxon>Mirini</taxon>
        <taxon>Apolygus</taxon>
    </lineage>
</organism>
<gene>
    <name evidence="2" type="ORF">GE061_017920</name>
</gene>
<evidence type="ECO:0000313" key="3">
    <source>
        <dbReference type="Proteomes" id="UP000466442"/>
    </source>
</evidence>